<keyword evidence="4 9" id="KW-0863">Zinc-finger</keyword>
<dbReference type="FunFam" id="3.30.160.60:FF:001732">
    <property type="entry name" value="Zgc:162936"/>
    <property type="match status" value="1"/>
</dbReference>
<keyword evidence="7" id="KW-0804">Transcription</keyword>
<keyword evidence="14" id="KW-1185">Reference proteome</keyword>
<evidence type="ECO:0000313" key="13">
    <source>
        <dbReference type="EnsemblMetazoa" id="ASIC003976-PA"/>
    </source>
</evidence>
<dbReference type="InterPro" id="IPR050717">
    <property type="entry name" value="C2H2-ZF_Transcription_Reg"/>
</dbReference>
<keyword evidence="6" id="KW-0805">Transcription regulation</keyword>
<comment type="subcellular location">
    <subcellularLocation>
        <location evidence="1">Nucleus</location>
    </subcellularLocation>
</comment>
<dbReference type="InterPro" id="IPR036236">
    <property type="entry name" value="Znf_C2H2_sf"/>
</dbReference>
<dbReference type="GO" id="GO:0005694">
    <property type="term" value="C:chromosome"/>
    <property type="evidence" value="ECO:0007669"/>
    <property type="project" value="UniProtKB-ARBA"/>
</dbReference>
<name>A0A084VFR9_ANOSI</name>
<dbReference type="AlphaFoldDB" id="A0A084VFR9"/>
<dbReference type="EMBL" id="KE524793">
    <property type="protein sequence ID" value="KFB36813.1"/>
    <property type="molecule type" value="Genomic_DNA"/>
</dbReference>
<feature type="region of interest" description="Disordered" evidence="10">
    <location>
        <begin position="37"/>
        <end position="82"/>
    </location>
</feature>
<dbReference type="Gene3D" id="3.30.160.60">
    <property type="entry name" value="Classic Zinc Finger"/>
    <property type="match status" value="2"/>
</dbReference>
<evidence type="ECO:0000256" key="6">
    <source>
        <dbReference type="ARBA" id="ARBA00023015"/>
    </source>
</evidence>
<evidence type="ECO:0000256" key="5">
    <source>
        <dbReference type="ARBA" id="ARBA00022833"/>
    </source>
</evidence>
<reference evidence="13" key="2">
    <citation type="submission" date="2020-05" db="UniProtKB">
        <authorList>
            <consortium name="EnsemblMetazoa"/>
        </authorList>
    </citation>
    <scope>IDENTIFICATION</scope>
</reference>
<keyword evidence="2" id="KW-0479">Metal-binding</keyword>
<dbReference type="GO" id="GO:0000977">
    <property type="term" value="F:RNA polymerase II transcription regulatory region sequence-specific DNA binding"/>
    <property type="evidence" value="ECO:0007669"/>
    <property type="project" value="TreeGrafter"/>
</dbReference>
<evidence type="ECO:0000256" key="8">
    <source>
        <dbReference type="ARBA" id="ARBA00023242"/>
    </source>
</evidence>
<dbReference type="InterPro" id="IPR013087">
    <property type="entry name" value="Znf_C2H2_type"/>
</dbReference>
<dbReference type="FunFam" id="3.30.160.60:FF:000765">
    <property type="entry name" value="Zinc finger 45-like"/>
    <property type="match status" value="1"/>
</dbReference>
<dbReference type="EnsemblMetazoa" id="ASIC003976-RA">
    <property type="protein sequence ID" value="ASIC003976-PA"/>
    <property type="gene ID" value="ASIC003976"/>
</dbReference>
<dbReference type="VEuPathDB" id="VectorBase:ASIS006128"/>
<dbReference type="GO" id="GO:0005634">
    <property type="term" value="C:nucleus"/>
    <property type="evidence" value="ECO:0007669"/>
    <property type="project" value="UniProtKB-SubCell"/>
</dbReference>
<dbReference type="Proteomes" id="UP000030765">
    <property type="component" value="Unassembled WGS sequence"/>
</dbReference>
<feature type="domain" description="C2H2-type" evidence="11">
    <location>
        <begin position="89"/>
        <end position="116"/>
    </location>
</feature>
<sequence>MTSVWALKVEYAFFKVWGIEPYAEGGSMHPATRLKALQQVQQSSASASSGGTSSTGRKGQSSKAKAANAASNADAGATAAPAGPPKPVFECTVCGKGLARKDKLTIHMRIHTGEKPYVCEVCDRAFARRDKLVIHMNKFKHITPTNIAPLGKRQNRTLTIGLNLD</sequence>
<keyword evidence="3" id="KW-0677">Repeat</keyword>
<reference evidence="12 14" key="1">
    <citation type="journal article" date="2014" name="BMC Genomics">
        <title>Genome sequence of Anopheles sinensis provides insight into genetics basis of mosquito competence for malaria parasites.</title>
        <authorList>
            <person name="Zhou D."/>
            <person name="Zhang D."/>
            <person name="Ding G."/>
            <person name="Shi L."/>
            <person name="Hou Q."/>
            <person name="Ye Y."/>
            <person name="Xu Y."/>
            <person name="Zhou H."/>
            <person name="Xiong C."/>
            <person name="Li S."/>
            <person name="Yu J."/>
            <person name="Hong S."/>
            <person name="Yu X."/>
            <person name="Zou P."/>
            <person name="Chen C."/>
            <person name="Chang X."/>
            <person name="Wang W."/>
            <person name="Lv Y."/>
            <person name="Sun Y."/>
            <person name="Ma L."/>
            <person name="Shen B."/>
            <person name="Zhu C."/>
        </authorList>
    </citation>
    <scope>NUCLEOTIDE SEQUENCE [LARGE SCALE GENOMIC DNA]</scope>
</reference>
<keyword evidence="8" id="KW-0539">Nucleus</keyword>
<evidence type="ECO:0000256" key="2">
    <source>
        <dbReference type="ARBA" id="ARBA00022723"/>
    </source>
</evidence>
<dbReference type="STRING" id="74873.A0A084VFR9"/>
<evidence type="ECO:0000256" key="3">
    <source>
        <dbReference type="ARBA" id="ARBA00022737"/>
    </source>
</evidence>
<evidence type="ECO:0000256" key="7">
    <source>
        <dbReference type="ARBA" id="ARBA00023163"/>
    </source>
</evidence>
<evidence type="ECO:0000256" key="1">
    <source>
        <dbReference type="ARBA" id="ARBA00004123"/>
    </source>
</evidence>
<protein>
    <submittedName>
        <fullName evidence="12">AGAP001083-PA-like protein</fullName>
    </submittedName>
</protein>
<dbReference type="GO" id="GO:0045893">
    <property type="term" value="P:positive regulation of DNA-templated transcription"/>
    <property type="evidence" value="ECO:0007669"/>
    <property type="project" value="UniProtKB-ARBA"/>
</dbReference>
<dbReference type="EMBL" id="ATLV01012459">
    <property type="status" value="NOT_ANNOTATED_CDS"/>
    <property type="molecule type" value="Genomic_DNA"/>
</dbReference>
<dbReference type="PANTHER" id="PTHR14196:SF0">
    <property type="entry name" value="PROTEIN BOWEL"/>
    <property type="match status" value="1"/>
</dbReference>
<evidence type="ECO:0000313" key="12">
    <source>
        <dbReference type="EMBL" id="KFB36813.1"/>
    </source>
</evidence>
<dbReference type="OrthoDB" id="654211at2759"/>
<evidence type="ECO:0000256" key="10">
    <source>
        <dbReference type="SAM" id="MobiDB-lite"/>
    </source>
</evidence>
<dbReference type="GO" id="GO:0008270">
    <property type="term" value="F:zinc ion binding"/>
    <property type="evidence" value="ECO:0007669"/>
    <property type="project" value="UniProtKB-KW"/>
</dbReference>
<feature type="domain" description="C2H2-type" evidence="11">
    <location>
        <begin position="117"/>
        <end position="141"/>
    </location>
</feature>
<proteinExistence type="predicted"/>
<accession>A0A084VFR9</accession>
<feature type="compositionally biased region" description="Low complexity" evidence="10">
    <location>
        <begin position="38"/>
        <end position="81"/>
    </location>
</feature>
<dbReference type="PROSITE" id="PS50157">
    <property type="entry name" value="ZINC_FINGER_C2H2_2"/>
    <property type="match status" value="2"/>
</dbReference>
<dbReference type="GO" id="GO:0000981">
    <property type="term" value="F:DNA-binding transcription factor activity, RNA polymerase II-specific"/>
    <property type="evidence" value="ECO:0007669"/>
    <property type="project" value="TreeGrafter"/>
</dbReference>
<dbReference type="PROSITE" id="PS00028">
    <property type="entry name" value="ZINC_FINGER_C2H2_1"/>
    <property type="match status" value="2"/>
</dbReference>
<keyword evidence="5" id="KW-0862">Zinc</keyword>
<dbReference type="VEuPathDB" id="VectorBase:ASIC003976"/>
<dbReference type="SMART" id="SM00355">
    <property type="entry name" value="ZnF_C2H2"/>
    <property type="match status" value="2"/>
</dbReference>
<dbReference type="Pfam" id="PF00096">
    <property type="entry name" value="zf-C2H2"/>
    <property type="match status" value="2"/>
</dbReference>
<dbReference type="SUPFAM" id="SSF57667">
    <property type="entry name" value="beta-beta-alpha zinc fingers"/>
    <property type="match status" value="1"/>
</dbReference>
<evidence type="ECO:0000313" key="14">
    <source>
        <dbReference type="Proteomes" id="UP000030765"/>
    </source>
</evidence>
<evidence type="ECO:0000259" key="11">
    <source>
        <dbReference type="PROSITE" id="PS50157"/>
    </source>
</evidence>
<organism evidence="13 14">
    <name type="scientific">Anopheles sinensis</name>
    <name type="common">Mosquito</name>
    <dbReference type="NCBI Taxonomy" id="74873"/>
    <lineage>
        <taxon>Eukaryota</taxon>
        <taxon>Metazoa</taxon>
        <taxon>Ecdysozoa</taxon>
        <taxon>Arthropoda</taxon>
        <taxon>Hexapoda</taxon>
        <taxon>Insecta</taxon>
        <taxon>Pterygota</taxon>
        <taxon>Neoptera</taxon>
        <taxon>Endopterygota</taxon>
        <taxon>Diptera</taxon>
        <taxon>Nematocera</taxon>
        <taxon>Culicoidea</taxon>
        <taxon>Culicidae</taxon>
        <taxon>Anophelinae</taxon>
        <taxon>Anopheles</taxon>
    </lineage>
</organism>
<dbReference type="PANTHER" id="PTHR14196">
    <property type="entry name" value="ODD-SKIPPED - RELATED"/>
    <property type="match status" value="1"/>
</dbReference>
<evidence type="ECO:0000256" key="9">
    <source>
        <dbReference type="PROSITE-ProRule" id="PRU00042"/>
    </source>
</evidence>
<evidence type="ECO:0000256" key="4">
    <source>
        <dbReference type="ARBA" id="ARBA00022771"/>
    </source>
</evidence>
<gene>
    <name evidence="12" type="ORF">ZHAS_00003976</name>
</gene>